<proteinExistence type="predicted"/>
<dbReference type="InParanoid" id="Q2HD99"/>
<sequence length="366" mass="39102">MADPIRHHNPRSDIPDLQLSGPLPRRPVPHTQILDHGRIDFDGDPIRPATGIEEVARTQKIDKERCRLPTIITSTTRPHPLDSSSSSSSRRPLQPLLRKPHLLPDLPAVANAVVVLDPDRPAPARPVRHIVRPHRSVDAAPSDAYYSSSFCSFYSPFGGWGVAGQAEAADEDDAAAGLGEGGIWARSASLPRPVPSRLRERRMVSEGWASRKGVEGAEEGGEVFGAGEGDGEGGVDEAELGDWGFGGGAVAVAVAGGRGRGRGVDGAGDAHVEEAHAVVELVEDGHGLAAHRGQGDVTGGRVVRAGDGEGREGQRVVQRRHPGGEVGRAEERQVRVLRQVDGRELFGFFFFFLCVSGERFEDYAPP</sequence>
<dbReference type="AlphaFoldDB" id="Q2HD99"/>
<evidence type="ECO:0000256" key="1">
    <source>
        <dbReference type="SAM" id="MobiDB-lite"/>
    </source>
</evidence>
<feature type="compositionally biased region" description="Basic and acidic residues" evidence="1">
    <location>
        <begin position="1"/>
        <end position="14"/>
    </location>
</feature>
<dbReference type="EMBL" id="CH408029">
    <property type="protein sequence ID" value="EAQ93570.1"/>
    <property type="molecule type" value="Genomic_DNA"/>
</dbReference>
<reference evidence="3" key="1">
    <citation type="journal article" date="2015" name="Genome Announc.">
        <title>Draft genome sequence of the cellulolytic fungus Chaetomium globosum.</title>
        <authorList>
            <person name="Cuomo C.A."/>
            <person name="Untereiner W.A."/>
            <person name="Ma L.-J."/>
            <person name="Grabherr M."/>
            <person name="Birren B.W."/>
        </authorList>
    </citation>
    <scope>NUCLEOTIDE SEQUENCE [LARGE SCALE GENOMIC DNA]</scope>
    <source>
        <strain evidence="3">ATCC 6205 / CBS 148.51 / DSM 1962 / NBRC 6347 / NRRL 1970</strain>
    </source>
</reference>
<dbReference type="RefSeq" id="XP_001221026.1">
    <property type="nucleotide sequence ID" value="XM_001221025.1"/>
</dbReference>
<feature type="region of interest" description="Disordered" evidence="1">
    <location>
        <begin position="69"/>
        <end position="93"/>
    </location>
</feature>
<dbReference type="VEuPathDB" id="FungiDB:CHGG_01805"/>
<feature type="compositionally biased region" description="Basic and acidic residues" evidence="1">
    <location>
        <begin position="304"/>
        <end position="314"/>
    </location>
</feature>
<evidence type="ECO:0000313" key="2">
    <source>
        <dbReference type="EMBL" id="EAQ93570.1"/>
    </source>
</evidence>
<accession>Q2HD99</accession>
<dbReference type="GeneID" id="4388300"/>
<feature type="region of interest" description="Disordered" evidence="1">
    <location>
        <begin position="289"/>
        <end position="327"/>
    </location>
</feature>
<feature type="region of interest" description="Disordered" evidence="1">
    <location>
        <begin position="1"/>
        <end position="30"/>
    </location>
</feature>
<protein>
    <submittedName>
        <fullName evidence="2">Uncharacterized protein</fullName>
    </submittedName>
</protein>
<organism evidence="2 3">
    <name type="scientific">Chaetomium globosum (strain ATCC 6205 / CBS 148.51 / DSM 1962 / NBRC 6347 / NRRL 1970)</name>
    <name type="common">Soil fungus</name>
    <dbReference type="NCBI Taxonomy" id="306901"/>
    <lineage>
        <taxon>Eukaryota</taxon>
        <taxon>Fungi</taxon>
        <taxon>Dikarya</taxon>
        <taxon>Ascomycota</taxon>
        <taxon>Pezizomycotina</taxon>
        <taxon>Sordariomycetes</taxon>
        <taxon>Sordariomycetidae</taxon>
        <taxon>Sordariales</taxon>
        <taxon>Chaetomiaceae</taxon>
        <taxon>Chaetomium</taxon>
    </lineage>
</organism>
<keyword evidence="3" id="KW-1185">Reference proteome</keyword>
<feature type="compositionally biased region" description="Low complexity" evidence="1">
    <location>
        <begin position="77"/>
        <end position="93"/>
    </location>
</feature>
<dbReference type="HOGENOM" id="CLU_756497_0_0_1"/>
<gene>
    <name evidence="2" type="ORF">CHGG_01805</name>
</gene>
<name>Q2HD99_CHAGB</name>
<evidence type="ECO:0000313" key="3">
    <source>
        <dbReference type="Proteomes" id="UP000001056"/>
    </source>
</evidence>
<feature type="region of interest" description="Disordered" evidence="1">
    <location>
        <begin position="210"/>
        <end position="234"/>
    </location>
</feature>
<dbReference type="Proteomes" id="UP000001056">
    <property type="component" value="Unassembled WGS sequence"/>
</dbReference>